<keyword evidence="2" id="KW-0129">CBS domain</keyword>
<dbReference type="InterPro" id="IPR001347">
    <property type="entry name" value="SIS_dom"/>
</dbReference>
<dbReference type="SUPFAM" id="SSF53697">
    <property type="entry name" value="SIS domain"/>
    <property type="match status" value="1"/>
</dbReference>
<evidence type="ECO:0000259" key="3">
    <source>
        <dbReference type="PROSITE" id="PS51464"/>
    </source>
</evidence>
<dbReference type="InterPro" id="IPR035474">
    <property type="entry name" value="SIS_Kpsf"/>
</dbReference>
<dbReference type="Gene3D" id="3.40.50.10490">
    <property type="entry name" value="Glucose-6-phosphate isomerase like protein, domain 1"/>
    <property type="match status" value="1"/>
</dbReference>
<feature type="domain" description="SIS" evidence="3">
    <location>
        <begin position="1"/>
        <end position="139"/>
    </location>
</feature>
<comment type="caution">
    <text evidence="4">The sequence shown here is derived from an EMBL/GenBank/DDBJ whole genome shotgun (WGS) entry which is preliminary data.</text>
</comment>
<dbReference type="NCBIfam" id="TIGR00393">
    <property type="entry name" value="kpsF"/>
    <property type="match status" value="1"/>
</dbReference>
<dbReference type="PANTHER" id="PTHR42745:SF1">
    <property type="entry name" value="ARABINOSE 5-PHOSPHATE ISOMERASE KDSD"/>
    <property type="match status" value="1"/>
</dbReference>
<dbReference type="CDD" id="cd05014">
    <property type="entry name" value="SIS_Kpsf"/>
    <property type="match status" value="1"/>
</dbReference>
<protein>
    <submittedName>
        <fullName evidence="4">KpsF/GutQ family sugar-phosphate isomerase</fullName>
    </submittedName>
</protein>
<accession>A0A523S3E7</accession>
<dbReference type="GO" id="GO:0016853">
    <property type="term" value="F:isomerase activity"/>
    <property type="evidence" value="ECO:0007669"/>
    <property type="project" value="UniProtKB-KW"/>
</dbReference>
<dbReference type="PROSITE" id="PS51464">
    <property type="entry name" value="SIS"/>
    <property type="match status" value="1"/>
</dbReference>
<evidence type="ECO:0000256" key="2">
    <source>
        <dbReference type="ARBA" id="ARBA00023122"/>
    </source>
</evidence>
<dbReference type="Pfam" id="PF01380">
    <property type="entry name" value="SIS"/>
    <property type="match status" value="1"/>
</dbReference>
<dbReference type="Proteomes" id="UP000316360">
    <property type="component" value="Unassembled WGS sequence"/>
</dbReference>
<name>A0A523S3E7_UNCAE</name>
<sequence>MNCSGKVVITGIGKPGHVGKKMAASLASLGTPSFFLHADEGLHGDSGMVTDKDVVVVISQSGETAEVLALLSILEKIGCKIISITGRLNCTLARKADVALITGVSKEADPLDLAPSTSSTAMLALGDALAITLSQLKGFSRKDYALFHPGGSLGKRLLSEKAN</sequence>
<evidence type="ECO:0000313" key="5">
    <source>
        <dbReference type="Proteomes" id="UP000316360"/>
    </source>
</evidence>
<dbReference type="InterPro" id="IPR050986">
    <property type="entry name" value="GutQ/KpsF_isomerases"/>
</dbReference>
<proteinExistence type="predicted"/>
<dbReference type="PANTHER" id="PTHR42745">
    <property type="match status" value="1"/>
</dbReference>
<evidence type="ECO:0000256" key="1">
    <source>
        <dbReference type="ARBA" id="ARBA00022737"/>
    </source>
</evidence>
<reference evidence="4 5" key="1">
    <citation type="submission" date="2019-03" db="EMBL/GenBank/DDBJ databases">
        <title>Metabolic potential of uncultured bacteria and archaea associated with petroleum seepage in deep-sea sediments.</title>
        <authorList>
            <person name="Dong X."/>
            <person name="Hubert C."/>
        </authorList>
    </citation>
    <scope>NUCLEOTIDE SEQUENCE [LARGE SCALE GENOMIC DNA]</scope>
    <source>
        <strain evidence="4">E44_bin7</strain>
    </source>
</reference>
<dbReference type="GO" id="GO:1901135">
    <property type="term" value="P:carbohydrate derivative metabolic process"/>
    <property type="evidence" value="ECO:0007669"/>
    <property type="project" value="InterPro"/>
</dbReference>
<organism evidence="4 5">
    <name type="scientific">Aerophobetes bacterium</name>
    <dbReference type="NCBI Taxonomy" id="2030807"/>
    <lineage>
        <taxon>Bacteria</taxon>
        <taxon>Candidatus Aerophobota</taxon>
    </lineage>
</organism>
<dbReference type="InterPro" id="IPR046348">
    <property type="entry name" value="SIS_dom_sf"/>
</dbReference>
<dbReference type="GO" id="GO:0097367">
    <property type="term" value="F:carbohydrate derivative binding"/>
    <property type="evidence" value="ECO:0007669"/>
    <property type="project" value="InterPro"/>
</dbReference>
<gene>
    <name evidence="4" type="ORF">E3J84_01460</name>
</gene>
<dbReference type="InterPro" id="IPR004800">
    <property type="entry name" value="KdsD/KpsF-type"/>
</dbReference>
<dbReference type="GO" id="GO:0005975">
    <property type="term" value="P:carbohydrate metabolic process"/>
    <property type="evidence" value="ECO:0007669"/>
    <property type="project" value="InterPro"/>
</dbReference>
<dbReference type="EMBL" id="SOKJ01000075">
    <property type="protein sequence ID" value="TET12546.1"/>
    <property type="molecule type" value="Genomic_DNA"/>
</dbReference>
<evidence type="ECO:0000313" key="4">
    <source>
        <dbReference type="EMBL" id="TET12546.1"/>
    </source>
</evidence>
<keyword evidence="4" id="KW-0413">Isomerase</keyword>
<keyword evidence="1" id="KW-0677">Repeat</keyword>
<dbReference type="AlphaFoldDB" id="A0A523S3E7"/>